<feature type="region of interest" description="Disordered" evidence="1">
    <location>
        <begin position="901"/>
        <end position="934"/>
    </location>
</feature>
<accession>A0A9W9W9U7</accession>
<dbReference type="PANTHER" id="PTHR42345">
    <property type="entry name" value="TPR_REGION DOMAIN-CONTAINING PROTEIN"/>
    <property type="match status" value="1"/>
</dbReference>
<sequence>MPLFGRRRSLSLADEGSSTQQLPYHPALGSHEAKEGILHGLFRRHSEDSLSPGAPQRQKKQVRSLTQSPPISVTGILTGIQNHETPSHSDLDRSQRRRGRDESCQSSGDSTPSTPNDASAAAQTEPKQPGNIQDYLEHRIEMASKPRENLDSNVPVDDRILSKKEIMAILSGAPHFLLERGKHKRWYPQVIFPWDDHNPSIQRMLDRKPLSHPAFVLCTLHAHLPVPDDWAVRGGVPTPIECWGRSDASKRATFDVGIFEVPNMLGNNGREPGTVGFRHFLELPMSDARRYTGPEEPRQAPNIASLNSLPATEAFDLMEKYNRPYSQCLSGAIYDRRQLIRDGPNAWKRIGVRDINLPSLAKRINRLRQIRRDVLLDGSTNTILDFETSHEQYNLLHSQFLYPRPPLAEVMPGHPQSIKSQIKTLATVLATPGAWVDFSLPEWRFRAGQLLWEVPRQGTTSKTSKESWINDGMERKWLLVQLLLATELLLRLDAFVRVDMLRDPHGGQMTVQEVYNFDKLREGKVNWDLVVVRRFLDNLEIECPSTSPAAAAEPNTPTKTARFSFFESIGRHISSVTEKADLCSPWQCHISSPHTRQQLEGLYNFAENIGWPKMDAIRSTFEVKLQKNRSIFFTQPNKIPRDKEHAPSQPSAALLVDAKEMYSRSPSRRCVRLHSECSDDGDLQDGEPFGWISRSWLSGFVIPGEAICHLLIGTLLENDEEAMQQLGPMANLYGGFAYAGRSWWSKSCIVGRVLSSLQSTKTCMGWVGSDILPRDATTLEVLGNGWFEVAVENPLERSGKPRIKQGGKLAAESTPLGMGDITADAFTLPIDLPPPATTTVSLGALTLSVSTLINRGITASEETSLSFSLQGEGNSSTAVSFPLKHNVRFISAHACRPPLGFTSHHHPHHDQPLEDDAAADNGQEKPSTWGQYTRLPGHPLHRSFPYQHVQLDALPNHRGPQATTGSSADKEVLVIDARGPGTKETFVRAWCASIGSHALIGRAGRTCVACCVREARAVDVQVVVRVGE</sequence>
<evidence type="ECO:0000256" key="1">
    <source>
        <dbReference type="SAM" id="MobiDB-lite"/>
    </source>
</evidence>
<reference evidence="2" key="2">
    <citation type="journal article" date="2023" name="IMA Fungus">
        <title>Comparative genomic study of the Penicillium genus elucidates a diverse pangenome and 15 lateral gene transfer events.</title>
        <authorList>
            <person name="Petersen C."/>
            <person name="Sorensen T."/>
            <person name="Nielsen M.R."/>
            <person name="Sondergaard T.E."/>
            <person name="Sorensen J.L."/>
            <person name="Fitzpatrick D.A."/>
            <person name="Frisvad J.C."/>
            <person name="Nielsen K.L."/>
        </authorList>
    </citation>
    <scope>NUCLEOTIDE SEQUENCE</scope>
    <source>
        <strain evidence="2">IBT 29677</strain>
    </source>
</reference>
<reference evidence="2" key="1">
    <citation type="submission" date="2022-12" db="EMBL/GenBank/DDBJ databases">
        <authorList>
            <person name="Petersen C."/>
        </authorList>
    </citation>
    <scope>NUCLEOTIDE SEQUENCE</scope>
    <source>
        <strain evidence="2">IBT 29677</strain>
    </source>
</reference>
<dbReference type="PANTHER" id="PTHR42345:SF2">
    <property type="entry name" value="HELICASE-LIKE PROTEIN"/>
    <property type="match status" value="1"/>
</dbReference>
<gene>
    <name evidence="2" type="ORF">N7509_002995</name>
</gene>
<evidence type="ECO:0000313" key="2">
    <source>
        <dbReference type="EMBL" id="KAJ5409112.1"/>
    </source>
</evidence>
<dbReference type="EMBL" id="JAPZBU010000004">
    <property type="protein sequence ID" value="KAJ5409112.1"/>
    <property type="molecule type" value="Genomic_DNA"/>
</dbReference>
<dbReference type="Proteomes" id="UP001147747">
    <property type="component" value="Unassembled WGS sequence"/>
</dbReference>
<feature type="region of interest" description="Disordered" evidence="1">
    <location>
        <begin position="1"/>
        <end position="130"/>
    </location>
</feature>
<dbReference type="GeneID" id="81366612"/>
<dbReference type="AlphaFoldDB" id="A0A9W9W9U7"/>
<feature type="compositionally biased region" description="Basic and acidic residues" evidence="1">
    <location>
        <begin position="85"/>
        <end position="103"/>
    </location>
</feature>
<name>A0A9W9W9U7_9EURO</name>
<keyword evidence="3" id="KW-1185">Reference proteome</keyword>
<dbReference type="OrthoDB" id="20872at2759"/>
<organism evidence="2 3">
    <name type="scientific">Penicillium cosmopolitanum</name>
    <dbReference type="NCBI Taxonomy" id="1131564"/>
    <lineage>
        <taxon>Eukaryota</taxon>
        <taxon>Fungi</taxon>
        <taxon>Dikarya</taxon>
        <taxon>Ascomycota</taxon>
        <taxon>Pezizomycotina</taxon>
        <taxon>Eurotiomycetes</taxon>
        <taxon>Eurotiomycetidae</taxon>
        <taxon>Eurotiales</taxon>
        <taxon>Aspergillaceae</taxon>
        <taxon>Penicillium</taxon>
    </lineage>
</organism>
<proteinExistence type="predicted"/>
<protein>
    <submittedName>
        <fullName evidence="2">Uncharacterized protein</fullName>
    </submittedName>
</protein>
<dbReference type="RefSeq" id="XP_056493427.1">
    <property type="nucleotide sequence ID" value="XM_056627632.1"/>
</dbReference>
<comment type="caution">
    <text evidence="2">The sequence shown here is derived from an EMBL/GenBank/DDBJ whole genome shotgun (WGS) entry which is preliminary data.</text>
</comment>
<evidence type="ECO:0000313" key="3">
    <source>
        <dbReference type="Proteomes" id="UP001147747"/>
    </source>
</evidence>
<feature type="compositionally biased region" description="Polar residues" evidence="1">
    <location>
        <begin position="104"/>
        <end position="126"/>
    </location>
</feature>